<keyword evidence="11" id="KW-0460">Magnesium</keyword>
<feature type="binding site" evidence="11">
    <location>
        <position position="132"/>
    </location>
    <ligand>
        <name>ATP</name>
        <dbReference type="ChEBI" id="CHEBI:30616"/>
    </ligand>
</feature>
<comment type="caution">
    <text evidence="11">Lacks conserved residue(s) required for the propagation of feature annotation.</text>
</comment>
<keyword evidence="5 11" id="KW-0808">Transferase</keyword>
<dbReference type="GO" id="GO:0009073">
    <property type="term" value="P:aromatic amino acid family biosynthetic process"/>
    <property type="evidence" value="ECO:0007669"/>
    <property type="project" value="UniProtKB-KW"/>
</dbReference>
<evidence type="ECO:0000256" key="10">
    <source>
        <dbReference type="ARBA" id="ARBA00048567"/>
    </source>
</evidence>
<dbReference type="Gene3D" id="3.40.50.300">
    <property type="entry name" value="P-loop containing nucleotide triphosphate hydrolases"/>
    <property type="match status" value="1"/>
</dbReference>
<dbReference type="PRINTS" id="PR01100">
    <property type="entry name" value="SHIKIMTKNASE"/>
</dbReference>
<dbReference type="NCBIfam" id="NF010552">
    <property type="entry name" value="PRK13946.1"/>
    <property type="match status" value="1"/>
</dbReference>
<keyword evidence="11" id="KW-0479">Metal-binding</keyword>
<dbReference type="Pfam" id="PF01202">
    <property type="entry name" value="SKI"/>
    <property type="match status" value="1"/>
</dbReference>
<dbReference type="OrthoDB" id="9800332at2"/>
<dbReference type="Proteomes" id="UP000287447">
    <property type="component" value="Unassembled WGS sequence"/>
</dbReference>
<evidence type="ECO:0000256" key="6">
    <source>
        <dbReference type="ARBA" id="ARBA00022741"/>
    </source>
</evidence>
<dbReference type="GO" id="GO:0008652">
    <property type="term" value="P:amino acid biosynthetic process"/>
    <property type="evidence" value="ECO:0007669"/>
    <property type="project" value="UniProtKB-KW"/>
</dbReference>
<dbReference type="UniPathway" id="UPA00053">
    <property type="reaction ID" value="UER00088"/>
</dbReference>
<evidence type="ECO:0000313" key="12">
    <source>
        <dbReference type="EMBL" id="RVU36489.1"/>
    </source>
</evidence>
<dbReference type="GO" id="GO:0009423">
    <property type="term" value="P:chorismate biosynthetic process"/>
    <property type="evidence" value="ECO:0007669"/>
    <property type="project" value="UniProtKB-UniRule"/>
</dbReference>
<dbReference type="GO" id="GO:0005829">
    <property type="term" value="C:cytosol"/>
    <property type="evidence" value="ECO:0007669"/>
    <property type="project" value="TreeGrafter"/>
</dbReference>
<feature type="binding site" evidence="11">
    <location>
        <position position="30"/>
    </location>
    <ligand>
        <name>Mg(2+)</name>
        <dbReference type="ChEBI" id="CHEBI:18420"/>
    </ligand>
</feature>
<comment type="subunit">
    <text evidence="11">Monomer.</text>
</comment>
<dbReference type="InterPro" id="IPR031322">
    <property type="entry name" value="Shikimate/glucono_kinase"/>
</dbReference>
<dbReference type="InterPro" id="IPR023000">
    <property type="entry name" value="Shikimate_kinase_CS"/>
</dbReference>
<keyword evidence="8 11" id="KW-0067">ATP-binding</keyword>
<keyword evidence="4 11" id="KW-0028">Amino-acid biosynthesis</keyword>
<feature type="binding site" evidence="11">
    <location>
        <begin position="26"/>
        <end position="31"/>
    </location>
    <ligand>
        <name>ATP</name>
        <dbReference type="ChEBI" id="CHEBI:30616"/>
    </ligand>
</feature>
<evidence type="ECO:0000256" key="5">
    <source>
        <dbReference type="ARBA" id="ARBA00022679"/>
    </source>
</evidence>
<dbReference type="SUPFAM" id="SSF52540">
    <property type="entry name" value="P-loop containing nucleoside triphosphate hydrolases"/>
    <property type="match status" value="1"/>
</dbReference>
<evidence type="ECO:0000256" key="1">
    <source>
        <dbReference type="ARBA" id="ARBA00004842"/>
    </source>
</evidence>
<evidence type="ECO:0000256" key="3">
    <source>
        <dbReference type="ARBA" id="ARBA00012154"/>
    </source>
</evidence>
<dbReference type="PANTHER" id="PTHR21087:SF16">
    <property type="entry name" value="SHIKIMATE KINASE 1, CHLOROPLASTIC"/>
    <property type="match status" value="1"/>
</dbReference>
<keyword evidence="11" id="KW-0963">Cytoplasm</keyword>
<evidence type="ECO:0000256" key="2">
    <source>
        <dbReference type="ARBA" id="ARBA00006997"/>
    </source>
</evidence>
<feature type="binding site" evidence="11">
    <location>
        <position position="151"/>
    </location>
    <ligand>
        <name>substrate</name>
    </ligand>
</feature>
<dbReference type="PROSITE" id="PS01128">
    <property type="entry name" value="SHIKIMATE_KINASE"/>
    <property type="match status" value="1"/>
</dbReference>
<dbReference type="RefSeq" id="WP_127765965.1">
    <property type="nucleotide sequence ID" value="NZ_SADE01000002.1"/>
</dbReference>
<keyword evidence="7 11" id="KW-0418">Kinase</keyword>
<comment type="catalytic activity">
    <reaction evidence="10 11">
        <text>shikimate + ATP = 3-phosphoshikimate + ADP + H(+)</text>
        <dbReference type="Rhea" id="RHEA:13121"/>
        <dbReference type="ChEBI" id="CHEBI:15378"/>
        <dbReference type="ChEBI" id="CHEBI:30616"/>
        <dbReference type="ChEBI" id="CHEBI:36208"/>
        <dbReference type="ChEBI" id="CHEBI:145989"/>
        <dbReference type="ChEBI" id="CHEBI:456216"/>
        <dbReference type="EC" id="2.7.1.71"/>
    </reaction>
</comment>
<feature type="binding site" evidence="11">
    <location>
        <position position="48"/>
    </location>
    <ligand>
        <name>substrate</name>
    </ligand>
</feature>
<keyword evidence="6 11" id="KW-0547">Nucleotide-binding</keyword>
<evidence type="ECO:0000313" key="13">
    <source>
        <dbReference type="Proteomes" id="UP000287447"/>
    </source>
</evidence>
<comment type="cofactor">
    <cofactor evidence="11">
        <name>Mg(2+)</name>
        <dbReference type="ChEBI" id="CHEBI:18420"/>
    </cofactor>
    <text evidence="11">Binds 1 Mg(2+) ion per subunit.</text>
</comment>
<dbReference type="InterPro" id="IPR027417">
    <property type="entry name" value="P-loop_NTPase"/>
</dbReference>
<evidence type="ECO:0000256" key="4">
    <source>
        <dbReference type="ARBA" id="ARBA00022605"/>
    </source>
</evidence>
<organism evidence="12 13">
    <name type="scientific">Hwanghaeella grinnelliae</name>
    <dbReference type="NCBI Taxonomy" id="2500179"/>
    <lineage>
        <taxon>Bacteria</taxon>
        <taxon>Pseudomonadati</taxon>
        <taxon>Pseudomonadota</taxon>
        <taxon>Alphaproteobacteria</taxon>
        <taxon>Rhodospirillales</taxon>
        <taxon>Rhodospirillaceae</taxon>
        <taxon>Hwanghaeella</taxon>
    </lineage>
</organism>
<comment type="caution">
    <text evidence="12">The sequence shown here is derived from an EMBL/GenBank/DDBJ whole genome shotgun (WGS) entry which is preliminary data.</text>
</comment>
<dbReference type="EC" id="2.7.1.71" evidence="3 11"/>
<gene>
    <name evidence="11" type="primary">aroK</name>
    <name evidence="12" type="ORF">EOI86_14950</name>
</gene>
<sequence length="193" mass="21301">MVRPEEQTVAGTPVLPKTIVLIGMMGAGKSTIGRQIAERLGVPFRDADREIELAAGRTIQEIFAEFGEEHFRSGERRVIARLLEDEPFVLATGGGAFMDAETRAVIKEKAISVWLRAEFDVLWARVSKRAHRPLLKTADPQKTLRDLIAARYPTYGMADITVESADAPKDVTAQEVIAALQPFLTANSNLEEQ</sequence>
<dbReference type="GO" id="GO:0000287">
    <property type="term" value="F:magnesium ion binding"/>
    <property type="evidence" value="ECO:0007669"/>
    <property type="project" value="UniProtKB-UniRule"/>
</dbReference>
<comment type="function">
    <text evidence="11">Catalyzes the specific phosphorylation of the 3-hydroxyl group of shikimic acid using ATP as a cosubstrate.</text>
</comment>
<dbReference type="EMBL" id="SADE01000002">
    <property type="protein sequence ID" value="RVU36489.1"/>
    <property type="molecule type" value="Genomic_DNA"/>
</dbReference>
<reference evidence="13" key="1">
    <citation type="submission" date="2019-01" db="EMBL/GenBank/DDBJ databases">
        <title>Gri0909 isolated from a small marine red alga.</title>
        <authorList>
            <person name="Kim J."/>
            <person name="Jeong S.E."/>
            <person name="Jeon C.O."/>
        </authorList>
    </citation>
    <scope>NUCLEOTIDE SEQUENCE [LARGE SCALE GENOMIC DNA]</scope>
    <source>
        <strain evidence="13">Gri0909</strain>
    </source>
</reference>
<dbReference type="GO" id="GO:0005524">
    <property type="term" value="F:ATP binding"/>
    <property type="evidence" value="ECO:0007669"/>
    <property type="project" value="UniProtKB-UniRule"/>
</dbReference>
<keyword evidence="9 11" id="KW-0057">Aromatic amino acid biosynthesis</keyword>
<dbReference type="HAMAP" id="MF_00109">
    <property type="entry name" value="Shikimate_kinase"/>
    <property type="match status" value="1"/>
</dbReference>
<evidence type="ECO:0000256" key="11">
    <source>
        <dbReference type="HAMAP-Rule" id="MF_00109"/>
    </source>
</evidence>
<comment type="subcellular location">
    <subcellularLocation>
        <location evidence="11">Cytoplasm</location>
    </subcellularLocation>
</comment>
<evidence type="ECO:0000256" key="8">
    <source>
        <dbReference type="ARBA" id="ARBA00022840"/>
    </source>
</evidence>
<evidence type="ECO:0000256" key="9">
    <source>
        <dbReference type="ARBA" id="ARBA00023141"/>
    </source>
</evidence>
<proteinExistence type="inferred from homology"/>
<feature type="binding site" evidence="11">
    <location>
        <position position="94"/>
    </location>
    <ligand>
        <name>substrate</name>
    </ligand>
</feature>
<dbReference type="AlphaFoldDB" id="A0A3S3UP12"/>
<comment type="pathway">
    <text evidence="1 11">Metabolic intermediate biosynthesis; chorismate biosynthesis; chorismate from D-erythrose 4-phosphate and phosphoenolpyruvate: step 5/7.</text>
</comment>
<accession>A0A3S3UP12</accession>
<name>A0A3S3UP12_9PROT</name>
<feature type="binding site" evidence="11">
    <location>
        <position position="72"/>
    </location>
    <ligand>
        <name>substrate</name>
    </ligand>
</feature>
<dbReference type="InterPro" id="IPR000623">
    <property type="entry name" value="Shikimate_kinase/TSH1"/>
</dbReference>
<evidence type="ECO:0000256" key="7">
    <source>
        <dbReference type="ARBA" id="ARBA00022777"/>
    </source>
</evidence>
<comment type="similarity">
    <text evidence="2 11">Belongs to the shikimate kinase family.</text>
</comment>
<keyword evidence="13" id="KW-1185">Reference proteome</keyword>
<dbReference type="GO" id="GO:0004765">
    <property type="term" value="F:shikimate kinase activity"/>
    <property type="evidence" value="ECO:0007669"/>
    <property type="project" value="UniProtKB-UniRule"/>
</dbReference>
<dbReference type="PANTHER" id="PTHR21087">
    <property type="entry name" value="SHIKIMATE KINASE"/>
    <property type="match status" value="1"/>
</dbReference>
<protein>
    <recommendedName>
        <fullName evidence="3 11">Shikimate kinase</fullName>
        <shortName evidence="11">SK</shortName>
        <ecNumber evidence="3 11">2.7.1.71</ecNumber>
    </recommendedName>
</protein>
<dbReference type="CDD" id="cd00464">
    <property type="entry name" value="SK"/>
    <property type="match status" value="1"/>
</dbReference>